<proteinExistence type="predicted"/>
<dbReference type="AlphaFoldDB" id="A0A146KJQ8"/>
<name>A0A146KJQ8_9EUKA</name>
<keyword evidence="1" id="KW-1133">Transmembrane helix</keyword>
<evidence type="ECO:0000256" key="1">
    <source>
        <dbReference type="SAM" id="Phobius"/>
    </source>
</evidence>
<dbReference type="EMBL" id="GDID01001107">
    <property type="protein sequence ID" value="JAP95499.1"/>
    <property type="molecule type" value="Transcribed_RNA"/>
</dbReference>
<feature type="non-terminal residue" evidence="2">
    <location>
        <position position="1"/>
    </location>
</feature>
<sequence>KNTQRQITKKENKQKQRKILKRKQIKFQWVCIVGTAIAISIVGLSSILASSQSLKPWNLQLIGCLIVVTSTIMQALQVIIQDFILLRFNADSLFVIGVEGFYGIVLTVFVAWPIVQQIPGPDHGSLEHIGDTFYMLADNSTLLVFVLMYFFSLIIFNWSAIVVIKNASSIVRSIFDSVRTAIIWMVNLLIYYIFAPQSQYGERWTTFSWIQLLGFVFLVFSSQCYSGYVKFPFFNYVKQ</sequence>
<reference evidence="2" key="1">
    <citation type="submission" date="2015-07" db="EMBL/GenBank/DDBJ databases">
        <title>Adaptation to a free-living lifestyle via gene acquisitions in the diplomonad Trepomonas sp. PC1.</title>
        <authorList>
            <person name="Xu F."/>
            <person name="Jerlstrom-Hultqvist J."/>
            <person name="Kolisko M."/>
            <person name="Simpson A.G.B."/>
            <person name="Roger A.J."/>
            <person name="Svard S.G."/>
            <person name="Andersson J.O."/>
        </authorList>
    </citation>
    <scope>NUCLEOTIDE SEQUENCE</scope>
    <source>
        <strain evidence="2">PC1</strain>
    </source>
</reference>
<organism evidence="2">
    <name type="scientific">Trepomonas sp. PC1</name>
    <dbReference type="NCBI Taxonomy" id="1076344"/>
    <lineage>
        <taxon>Eukaryota</taxon>
        <taxon>Metamonada</taxon>
        <taxon>Diplomonadida</taxon>
        <taxon>Hexamitidae</taxon>
        <taxon>Hexamitinae</taxon>
        <taxon>Trepomonas</taxon>
    </lineage>
</organism>
<feature type="transmembrane region" description="Helical" evidence="1">
    <location>
        <begin position="60"/>
        <end position="80"/>
    </location>
</feature>
<accession>A0A146KJQ8</accession>
<feature type="transmembrane region" description="Helical" evidence="1">
    <location>
        <begin position="27"/>
        <end position="48"/>
    </location>
</feature>
<feature type="transmembrane region" description="Helical" evidence="1">
    <location>
        <begin position="92"/>
        <end position="115"/>
    </location>
</feature>
<dbReference type="PANTHER" id="PTHR13146">
    <property type="match status" value="1"/>
</dbReference>
<keyword evidence="1" id="KW-0472">Membrane</keyword>
<gene>
    <name evidence="2" type="ORF">TPC1_11495</name>
</gene>
<evidence type="ECO:0000313" key="2">
    <source>
        <dbReference type="EMBL" id="JAP95499.1"/>
    </source>
</evidence>
<feature type="transmembrane region" description="Helical" evidence="1">
    <location>
        <begin position="142"/>
        <end position="164"/>
    </location>
</feature>
<dbReference type="PANTHER" id="PTHR13146:SF3">
    <property type="entry name" value="EAMA DOMAIN-CONTAINING PROTEIN"/>
    <property type="match status" value="1"/>
</dbReference>
<protein>
    <submittedName>
        <fullName evidence="2">Transmembrane domain-containing protein</fullName>
    </submittedName>
</protein>
<feature type="transmembrane region" description="Helical" evidence="1">
    <location>
        <begin position="206"/>
        <end position="229"/>
    </location>
</feature>
<keyword evidence="1 2" id="KW-0812">Transmembrane</keyword>
<dbReference type="GO" id="GO:0016020">
    <property type="term" value="C:membrane"/>
    <property type="evidence" value="ECO:0007669"/>
    <property type="project" value="TreeGrafter"/>
</dbReference>
<feature type="non-terminal residue" evidence="2">
    <location>
        <position position="239"/>
    </location>
</feature>
<feature type="transmembrane region" description="Helical" evidence="1">
    <location>
        <begin position="176"/>
        <end position="194"/>
    </location>
</feature>